<dbReference type="AlphaFoldDB" id="A0A0J9GSA3"/>
<dbReference type="EMBL" id="LFTY01000002">
    <property type="protein sequence ID" value="KMW56363.1"/>
    <property type="molecule type" value="Genomic_DNA"/>
</dbReference>
<protein>
    <submittedName>
        <fullName evidence="1">Uncharacterized protein</fullName>
    </submittedName>
</protein>
<dbReference type="RefSeq" id="WP_049642260.1">
    <property type="nucleotide sequence ID" value="NZ_LFTY01000002.1"/>
</dbReference>
<proteinExistence type="predicted"/>
<organism evidence="1 2">
    <name type="scientific">Candidatus Rhodobacter oscarellae</name>
    <dbReference type="NCBI Taxonomy" id="1675527"/>
    <lineage>
        <taxon>Bacteria</taxon>
        <taxon>Pseudomonadati</taxon>
        <taxon>Pseudomonadota</taxon>
        <taxon>Alphaproteobacteria</taxon>
        <taxon>Rhodobacterales</taxon>
        <taxon>Rhodobacter group</taxon>
        <taxon>Rhodobacter</taxon>
    </lineage>
</organism>
<dbReference type="STRING" id="1675527.AIOL_001315"/>
<accession>A0A0J9GSA3</accession>
<dbReference type="Proteomes" id="UP000037178">
    <property type="component" value="Unassembled WGS sequence"/>
</dbReference>
<name>A0A0J9GSA3_9RHOB</name>
<reference evidence="1 2" key="1">
    <citation type="submission" date="2015-06" db="EMBL/GenBank/DDBJ databases">
        <title>Draft genome sequence of an Alphaproteobacteria species associated to the Mediterranean sponge Oscarella lobularis.</title>
        <authorList>
            <person name="Jourda C."/>
            <person name="Santini S."/>
            <person name="Claverie J.-M."/>
        </authorList>
    </citation>
    <scope>NUCLEOTIDE SEQUENCE [LARGE SCALE GENOMIC DNA]</scope>
    <source>
        <strain evidence="1">IGS</strain>
    </source>
</reference>
<dbReference type="OrthoDB" id="7056168at2"/>
<sequence length="293" mass="33781">MMTWHDVREKQLDRRVMGILSHGASPIEARRSLIEIPRQIGSVDYQDLSTFLPKLELTEEDKDQARCNVVNYFIEREAFTSMPDDYADRYLRDIRRTMEFDIDAAAEAINAQPGQAVLETVHHWANFSVLYETCDQIKRKAPRVDRFILFHNRPDVDPRLVMLESLALSRVKVEFILICITSPIFKYFRQLVTENTVFLCMGDMPIEDAQTKTAAGSFATLNLTDGSGNVAAQQTLSLGSRLARMFKARHYKLDYPDTNRVEMRPVDSELTLRVPAKDWIFWPILGSYVTTQH</sequence>
<evidence type="ECO:0000313" key="1">
    <source>
        <dbReference type="EMBL" id="KMW56363.1"/>
    </source>
</evidence>
<dbReference type="PATRIC" id="fig|1675527.3.peg.1399"/>
<evidence type="ECO:0000313" key="2">
    <source>
        <dbReference type="Proteomes" id="UP000037178"/>
    </source>
</evidence>
<comment type="caution">
    <text evidence="1">The sequence shown here is derived from an EMBL/GenBank/DDBJ whole genome shotgun (WGS) entry which is preliminary data.</text>
</comment>
<keyword evidence="2" id="KW-1185">Reference proteome</keyword>
<gene>
    <name evidence="1" type="ORF">AIOL_001315</name>
</gene>